<keyword evidence="2" id="KW-1185">Reference proteome</keyword>
<name>A0ABT5WHG3_9GAMM</name>
<evidence type="ECO:0000313" key="2">
    <source>
        <dbReference type="Proteomes" id="UP001139522"/>
    </source>
</evidence>
<dbReference type="Proteomes" id="UP001139522">
    <property type="component" value="Unassembled WGS sequence"/>
</dbReference>
<dbReference type="RefSeq" id="WP_255895961.1">
    <property type="nucleotide sequence ID" value="NZ_JAMZEG020000002.1"/>
</dbReference>
<proteinExistence type="predicted"/>
<reference evidence="1" key="1">
    <citation type="submission" date="2023-01" db="EMBL/GenBank/DDBJ databases">
        <title>Psychroserpens sp. MSW6 and Marinomonas sp. RSW2, isolated from seawater.</title>
        <authorList>
            <person name="Kristyanto S."/>
            <person name="Jung J."/>
            <person name="Kim J.M."/>
            <person name="Jeon C.O."/>
        </authorList>
    </citation>
    <scope>NUCLEOTIDE SEQUENCE</scope>
    <source>
        <strain evidence="1">RSW2</strain>
    </source>
</reference>
<comment type="caution">
    <text evidence="1">The sequence shown here is derived from an EMBL/GenBank/DDBJ whole genome shotgun (WGS) entry which is preliminary data.</text>
</comment>
<protein>
    <submittedName>
        <fullName evidence="1">Uncharacterized protein</fullName>
    </submittedName>
</protein>
<evidence type="ECO:0000313" key="1">
    <source>
        <dbReference type="EMBL" id="MDE8603480.1"/>
    </source>
</evidence>
<accession>A0ABT5WHG3</accession>
<gene>
    <name evidence="1" type="ORF">M3I01_011215</name>
</gene>
<sequence>MLIDDIYTMDLTTQGPFYPPSELMDEGGNFVVIGKIIQKDRSITWGTAIVSQSSKVPEFGKIEPYDVIKLLSPDEINASDTVLHTLPLPLPCNNYPMVFAPDQVPNAPEHERPSAPLHEAYIPDIRPEDGRKITTPITLKQWCQAKGIMRLRIPTSQTEALFDFEFEGLIPDSLYTVMTLRTHNINPTNPTRPGVLGVPNVFVTDKNGKAAYSATMPNPFPKGEGANRIIDVIVLWISSQMSFGGAIGHFGLGGDIHAQLKFKDSPFAKYTTNSPEILEVTE</sequence>
<organism evidence="1 2">
    <name type="scientific">Marinomonas maritima</name>
    <dbReference type="NCBI Taxonomy" id="2940935"/>
    <lineage>
        <taxon>Bacteria</taxon>
        <taxon>Pseudomonadati</taxon>
        <taxon>Pseudomonadota</taxon>
        <taxon>Gammaproteobacteria</taxon>
        <taxon>Oceanospirillales</taxon>
        <taxon>Oceanospirillaceae</taxon>
        <taxon>Marinomonas</taxon>
    </lineage>
</organism>
<dbReference type="EMBL" id="JAMZEG020000002">
    <property type="protein sequence ID" value="MDE8603480.1"/>
    <property type="molecule type" value="Genomic_DNA"/>
</dbReference>